<reference evidence="1" key="1">
    <citation type="journal article" date="2019" name="Sci. Rep.">
        <title>Draft genome of Tanacetum cinerariifolium, the natural source of mosquito coil.</title>
        <authorList>
            <person name="Yamashiro T."/>
            <person name="Shiraishi A."/>
            <person name="Satake H."/>
            <person name="Nakayama K."/>
        </authorList>
    </citation>
    <scope>NUCLEOTIDE SEQUENCE</scope>
</reference>
<proteinExistence type="predicted"/>
<evidence type="ECO:0000313" key="1">
    <source>
        <dbReference type="EMBL" id="GEU36949.1"/>
    </source>
</evidence>
<keyword evidence="1" id="KW-0548">Nucleotidyltransferase</keyword>
<sequence length="140" mass="16197">MPAEVANAIEKNKKLLAEEAEAGKEEGGEEEGKEYHIAGYVAPVDRFTTCEILRHRGGSVVNSGSKDLWQAVLWVTGYYIWKKRNDQVFKNKGDSAVRVFHEIQLRSFEWISRRSKNRNFSWEKWIEIPHRCGEIMGVDQ</sequence>
<comment type="caution">
    <text evidence="1">The sequence shown here is derived from an EMBL/GenBank/DDBJ whole genome shotgun (WGS) entry which is preliminary data.</text>
</comment>
<accession>A0A6L2JJP3</accession>
<gene>
    <name evidence="1" type="ORF">Tci_008927</name>
</gene>
<organism evidence="1">
    <name type="scientific">Tanacetum cinerariifolium</name>
    <name type="common">Dalmatian daisy</name>
    <name type="synonym">Chrysanthemum cinerariifolium</name>
    <dbReference type="NCBI Taxonomy" id="118510"/>
    <lineage>
        <taxon>Eukaryota</taxon>
        <taxon>Viridiplantae</taxon>
        <taxon>Streptophyta</taxon>
        <taxon>Embryophyta</taxon>
        <taxon>Tracheophyta</taxon>
        <taxon>Spermatophyta</taxon>
        <taxon>Magnoliopsida</taxon>
        <taxon>eudicotyledons</taxon>
        <taxon>Gunneridae</taxon>
        <taxon>Pentapetalae</taxon>
        <taxon>asterids</taxon>
        <taxon>campanulids</taxon>
        <taxon>Asterales</taxon>
        <taxon>Asteraceae</taxon>
        <taxon>Asteroideae</taxon>
        <taxon>Anthemideae</taxon>
        <taxon>Anthemidinae</taxon>
        <taxon>Tanacetum</taxon>
    </lineage>
</organism>
<protein>
    <submittedName>
        <fullName evidence="1">Reverse transcriptase domain, reverse transcriptase zinc-binding domain protein</fullName>
    </submittedName>
</protein>
<dbReference type="GO" id="GO:0003964">
    <property type="term" value="F:RNA-directed DNA polymerase activity"/>
    <property type="evidence" value="ECO:0007669"/>
    <property type="project" value="UniProtKB-KW"/>
</dbReference>
<keyword evidence="1" id="KW-0808">Transferase</keyword>
<keyword evidence="1" id="KW-0695">RNA-directed DNA polymerase</keyword>
<dbReference type="AlphaFoldDB" id="A0A6L2JJP3"/>
<dbReference type="EMBL" id="BKCJ010000869">
    <property type="protein sequence ID" value="GEU36949.1"/>
    <property type="molecule type" value="Genomic_DNA"/>
</dbReference>
<name>A0A6L2JJP3_TANCI</name>